<dbReference type="Proteomes" id="UP000184603">
    <property type="component" value="Unassembled WGS sequence"/>
</dbReference>
<reference evidence="3 4" key="1">
    <citation type="submission" date="2016-12" db="EMBL/GenBank/DDBJ databases">
        <authorList>
            <person name="Song W.-J."/>
            <person name="Kurnit D.M."/>
        </authorList>
    </citation>
    <scope>NUCLEOTIDE SEQUENCE [LARGE SCALE GENOMIC DNA]</scope>
    <source>
        <strain evidence="3 4">DSM 18488</strain>
    </source>
</reference>
<dbReference type="AlphaFoldDB" id="A0A1M7YC10"/>
<dbReference type="CDD" id="cd03375">
    <property type="entry name" value="TPP_OGFOR"/>
    <property type="match status" value="1"/>
</dbReference>
<sequence>MAVQDYLRQRFFPHMWCPGCGHGTVLNSLLRAVEELGLDKNNIVMTSGIGCSARISGYVDFHSLHTLHGRALAFATGVKMSKPELTLLVPMGDGDALAIGGNHFIHAARRNIDITAIVMNNRIYGMTGGQFSPLSGCGIKATTAPYTTIDNNFDVVELATAAGATFVARTTTYHAKEATSLLKKAILHKGFSVVEILSQCPTHFGRKNKEGDAAQMMENYKNITAPVGSKALEENPALWGRGIFVERERPEYCTEYGKIVELAMKGAAK</sequence>
<organism evidence="3 4">
    <name type="scientific">Desulfopila aestuarii DSM 18488</name>
    <dbReference type="NCBI Taxonomy" id="1121416"/>
    <lineage>
        <taxon>Bacteria</taxon>
        <taxon>Pseudomonadati</taxon>
        <taxon>Thermodesulfobacteriota</taxon>
        <taxon>Desulfobulbia</taxon>
        <taxon>Desulfobulbales</taxon>
        <taxon>Desulfocapsaceae</taxon>
        <taxon>Desulfopila</taxon>
    </lineage>
</organism>
<gene>
    <name evidence="3" type="ORF">SAMN02745220_03294</name>
</gene>
<evidence type="ECO:0000259" key="2">
    <source>
        <dbReference type="Pfam" id="PF02775"/>
    </source>
</evidence>
<dbReference type="InterPro" id="IPR051457">
    <property type="entry name" value="2-oxoacid:Fd_oxidoreductase"/>
</dbReference>
<accession>A0A1M7YC10</accession>
<dbReference type="PANTHER" id="PTHR48084">
    <property type="entry name" value="2-OXOGLUTARATE OXIDOREDUCTASE SUBUNIT KORB-RELATED"/>
    <property type="match status" value="1"/>
</dbReference>
<dbReference type="InterPro" id="IPR029061">
    <property type="entry name" value="THDP-binding"/>
</dbReference>
<protein>
    <submittedName>
        <fullName evidence="3">2-oxoglutarate ferredoxin oxidoreductase, beta subunit</fullName>
    </submittedName>
</protein>
<dbReference type="STRING" id="1121416.SAMN02745220_03294"/>
<dbReference type="PANTHER" id="PTHR48084:SF1">
    <property type="entry name" value="2-OXOGLUTARATE SYNTHASE SUBUNIT KORB"/>
    <property type="match status" value="1"/>
</dbReference>
<dbReference type="OrthoDB" id="9775140at2"/>
<evidence type="ECO:0000256" key="1">
    <source>
        <dbReference type="ARBA" id="ARBA00023002"/>
    </source>
</evidence>
<dbReference type="GO" id="GO:0045333">
    <property type="term" value="P:cellular respiration"/>
    <property type="evidence" value="ECO:0007669"/>
    <property type="project" value="UniProtKB-ARBA"/>
</dbReference>
<keyword evidence="1" id="KW-0560">Oxidoreductase</keyword>
<dbReference type="RefSeq" id="WP_073614760.1">
    <property type="nucleotide sequence ID" value="NZ_FRFE01000017.1"/>
</dbReference>
<proteinExistence type="predicted"/>
<name>A0A1M7YC10_9BACT</name>
<dbReference type="GO" id="GO:0016625">
    <property type="term" value="F:oxidoreductase activity, acting on the aldehyde or oxo group of donors, iron-sulfur protein as acceptor"/>
    <property type="evidence" value="ECO:0007669"/>
    <property type="project" value="UniProtKB-ARBA"/>
</dbReference>
<dbReference type="GO" id="GO:0044281">
    <property type="term" value="P:small molecule metabolic process"/>
    <property type="evidence" value="ECO:0007669"/>
    <property type="project" value="UniProtKB-ARBA"/>
</dbReference>
<dbReference type="Gene3D" id="3.40.50.970">
    <property type="match status" value="1"/>
</dbReference>
<dbReference type="EMBL" id="FRFE01000017">
    <property type="protein sequence ID" value="SHO50177.1"/>
    <property type="molecule type" value="Genomic_DNA"/>
</dbReference>
<keyword evidence="4" id="KW-1185">Reference proteome</keyword>
<dbReference type="InterPro" id="IPR011766">
    <property type="entry name" value="TPP_enzyme_TPP-bd"/>
</dbReference>
<dbReference type="SUPFAM" id="SSF52518">
    <property type="entry name" value="Thiamin diphosphate-binding fold (THDP-binding)"/>
    <property type="match status" value="1"/>
</dbReference>
<dbReference type="GO" id="GO:0030976">
    <property type="term" value="F:thiamine pyrophosphate binding"/>
    <property type="evidence" value="ECO:0007669"/>
    <property type="project" value="InterPro"/>
</dbReference>
<feature type="domain" description="Thiamine pyrophosphate enzyme TPP-binding" evidence="2">
    <location>
        <begin position="49"/>
        <end position="196"/>
    </location>
</feature>
<evidence type="ECO:0000313" key="3">
    <source>
        <dbReference type="EMBL" id="SHO50177.1"/>
    </source>
</evidence>
<dbReference type="Pfam" id="PF02775">
    <property type="entry name" value="TPP_enzyme_C"/>
    <property type="match status" value="1"/>
</dbReference>
<evidence type="ECO:0000313" key="4">
    <source>
        <dbReference type="Proteomes" id="UP000184603"/>
    </source>
</evidence>